<keyword evidence="12" id="KW-1185">Reference proteome</keyword>
<dbReference type="CDD" id="cd17536">
    <property type="entry name" value="REC_YesN-like"/>
    <property type="match status" value="1"/>
</dbReference>
<dbReference type="PROSITE" id="PS01124">
    <property type="entry name" value="HTH_ARAC_FAMILY_2"/>
    <property type="match status" value="1"/>
</dbReference>
<dbReference type="InterPro" id="IPR011006">
    <property type="entry name" value="CheY-like_superfamily"/>
</dbReference>
<dbReference type="Gene3D" id="1.10.10.60">
    <property type="entry name" value="Homeodomain-like"/>
    <property type="match status" value="2"/>
</dbReference>
<dbReference type="InterPro" id="IPR009057">
    <property type="entry name" value="Homeodomain-like_sf"/>
</dbReference>
<dbReference type="PANTHER" id="PTHR42713">
    <property type="entry name" value="HISTIDINE KINASE-RELATED"/>
    <property type="match status" value="1"/>
</dbReference>
<dbReference type="SUPFAM" id="SSF46689">
    <property type="entry name" value="Homeodomain-like"/>
    <property type="match status" value="2"/>
</dbReference>
<evidence type="ECO:0000256" key="4">
    <source>
        <dbReference type="ARBA" id="ARBA00023012"/>
    </source>
</evidence>
<dbReference type="Pfam" id="PF00072">
    <property type="entry name" value="Response_reg"/>
    <property type="match status" value="1"/>
</dbReference>
<dbReference type="Proteomes" id="UP000245202">
    <property type="component" value="Unassembled WGS sequence"/>
</dbReference>
<dbReference type="InterPro" id="IPR018060">
    <property type="entry name" value="HTH_AraC"/>
</dbReference>
<dbReference type="SMART" id="SM00448">
    <property type="entry name" value="REC"/>
    <property type="match status" value="1"/>
</dbReference>
<feature type="modified residue" description="4-aspartylphosphate" evidence="8">
    <location>
        <position position="55"/>
    </location>
</feature>
<accession>A0A2R5EUJ0</accession>
<dbReference type="EMBL" id="BDQX01000317">
    <property type="protein sequence ID" value="GBG10356.1"/>
    <property type="molecule type" value="Genomic_DNA"/>
</dbReference>
<dbReference type="GO" id="GO:0003700">
    <property type="term" value="F:DNA-binding transcription factor activity"/>
    <property type="evidence" value="ECO:0007669"/>
    <property type="project" value="InterPro"/>
</dbReference>
<dbReference type="Pfam" id="PF12833">
    <property type="entry name" value="HTH_18"/>
    <property type="match status" value="1"/>
</dbReference>
<evidence type="ECO:0000256" key="8">
    <source>
        <dbReference type="PROSITE-ProRule" id="PRU00169"/>
    </source>
</evidence>
<dbReference type="InterPro" id="IPR051552">
    <property type="entry name" value="HptR"/>
</dbReference>
<keyword evidence="6 11" id="KW-0238">DNA-binding</keyword>
<dbReference type="SMART" id="SM00342">
    <property type="entry name" value="HTH_ARAC"/>
    <property type="match status" value="1"/>
</dbReference>
<dbReference type="RefSeq" id="WP_108994873.1">
    <property type="nucleotide sequence ID" value="NZ_BDQX01000317.1"/>
</dbReference>
<keyword evidence="3 8" id="KW-0597">Phosphoprotein</keyword>
<dbReference type="SUPFAM" id="SSF52172">
    <property type="entry name" value="CheY-like"/>
    <property type="match status" value="1"/>
</dbReference>
<gene>
    <name evidence="11" type="ORF">PAT3040_05085</name>
</gene>
<dbReference type="GO" id="GO:0043565">
    <property type="term" value="F:sequence-specific DNA binding"/>
    <property type="evidence" value="ECO:0007669"/>
    <property type="project" value="InterPro"/>
</dbReference>
<dbReference type="AlphaFoldDB" id="A0A2R5EUJ0"/>
<feature type="domain" description="Response regulatory" evidence="10">
    <location>
        <begin position="3"/>
        <end position="120"/>
    </location>
</feature>
<evidence type="ECO:0000313" key="11">
    <source>
        <dbReference type="EMBL" id="GBG10356.1"/>
    </source>
</evidence>
<keyword evidence="4" id="KW-0902">Two-component regulatory system</keyword>
<comment type="subcellular location">
    <subcellularLocation>
        <location evidence="1">Cytoplasm</location>
    </subcellularLocation>
</comment>
<dbReference type="InterPro" id="IPR020449">
    <property type="entry name" value="Tscrpt_reg_AraC-type_HTH"/>
</dbReference>
<keyword evidence="5" id="KW-0805">Transcription regulation</keyword>
<name>A0A2R5EUJ0_9BACL</name>
<dbReference type="PANTHER" id="PTHR42713:SF3">
    <property type="entry name" value="TRANSCRIPTIONAL REGULATORY PROTEIN HPTR"/>
    <property type="match status" value="1"/>
</dbReference>
<dbReference type="InterPro" id="IPR001789">
    <property type="entry name" value="Sig_transdc_resp-reg_receiver"/>
</dbReference>
<evidence type="ECO:0000256" key="7">
    <source>
        <dbReference type="ARBA" id="ARBA00023163"/>
    </source>
</evidence>
<protein>
    <submittedName>
        <fullName evidence="11">Putative DNA-binding response regulator</fullName>
    </submittedName>
</protein>
<sequence length="409" mass="46261">MYKIMLVDDEHIEIETLKRFVPWEEMGFEVAGTAKNGREALSRMDELSPDIVITDVRMPIMDGIQFAKAAKKRWPRLIVIFMSGYDDFAYVKSALMLEASGYLLKPLDIDELQERMLKVRQKCAEEERSRLSSRALASQYAKQLLQEGPPDAVENELKEMLEELLPGATGVYSVMLVTIDAAYKPASDSSEPAQAKAKVLQGMQRLMADAQALPFEWQEDRLVVLAAPGEVHLAEQWHAKLAVVCPWITTCLYPHPVPLSQVYETCLHLQQFRGRHMAKHGSGQYIEATPAPSGGADRHAAMVHQVKSLIDLEFGSALTIEYLAEYAYLSPNHLRMLFKEYTGYTVLEYMTKVRMDRAAELLRDTDMKIHEIATFVGYESASHFGAVFHKRRGVTPNQFRNRQPGHSAP</sequence>
<organism evidence="11 12">
    <name type="scientific">Paenibacillus agaridevorans</name>
    <dbReference type="NCBI Taxonomy" id="171404"/>
    <lineage>
        <taxon>Bacteria</taxon>
        <taxon>Bacillati</taxon>
        <taxon>Bacillota</taxon>
        <taxon>Bacilli</taxon>
        <taxon>Bacillales</taxon>
        <taxon>Paenibacillaceae</taxon>
        <taxon>Paenibacillus</taxon>
    </lineage>
</organism>
<comment type="caution">
    <text evidence="11">The sequence shown here is derived from an EMBL/GenBank/DDBJ whole genome shotgun (WGS) entry which is preliminary data.</text>
</comment>
<dbReference type="PROSITE" id="PS50110">
    <property type="entry name" value="RESPONSE_REGULATORY"/>
    <property type="match status" value="1"/>
</dbReference>
<keyword evidence="7" id="KW-0804">Transcription</keyword>
<dbReference type="GO" id="GO:0000160">
    <property type="term" value="P:phosphorelay signal transduction system"/>
    <property type="evidence" value="ECO:0007669"/>
    <property type="project" value="UniProtKB-KW"/>
</dbReference>
<evidence type="ECO:0000256" key="2">
    <source>
        <dbReference type="ARBA" id="ARBA00022490"/>
    </source>
</evidence>
<evidence type="ECO:0000259" key="9">
    <source>
        <dbReference type="PROSITE" id="PS01124"/>
    </source>
</evidence>
<evidence type="ECO:0000313" key="12">
    <source>
        <dbReference type="Proteomes" id="UP000245202"/>
    </source>
</evidence>
<evidence type="ECO:0000256" key="3">
    <source>
        <dbReference type="ARBA" id="ARBA00022553"/>
    </source>
</evidence>
<reference evidence="11 12" key="1">
    <citation type="submission" date="2017-08" db="EMBL/GenBank/DDBJ databases">
        <title>Substantial Increase in Enzyme Production by Combined Drug-Resistance Mutations in Paenibacillus agaridevorans.</title>
        <authorList>
            <person name="Tanaka Y."/>
            <person name="Funane K."/>
            <person name="Hosaka T."/>
            <person name="Shiwa Y."/>
            <person name="Fujita N."/>
            <person name="Miyazaki T."/>
            <person name="Yoshikawa H."/>
            <person name="Murakami K."/>
            <person name="Kasahara K."/>
            <person name="Inaoka T."/>
            <person name="Hiraga Y."/>
            <person name="Ochi K."/>
        </authorList>
    </citation>
    <scope>NUCLEOTIDE SEQUENCE [LARGE SCALE GENOMIC DNA]</scope>
    <source>
        <strain evidence="11 12">T-3040</strain>
    </source>
</reference>
<evidence type="ECO:0000256" key="6">
    <source>
        <dbReference type="ARBA" id="ARBA00023125"/>
    </source>
</evidence>
<keyword evidence="2" id="KW-0963">Cytoplasm</keyword>
<evidence type="ECO:0000256" key="1">
    <source>
        <dbReference type="ARBA" id="ARBA00004496"/>
    </source>
</evidence>
<dbReference type="PRINTS" id="PR00032">
    <property type="entry name" value="HTHARAC"/>
</dbReference>
<evidence type="ECO:0000259" key="10">
    <source>
        <dbReference type="PROSITE" id="PS50110"/>
    </source>
</evidence>
<evidence type="ECO:0000256" key="5">
    <source>
        <dbReference type="ARBA" id="ARBA00023015"/>
    </source>
</evidence>
<proteinExistence type="predicted"/>
<feature type="domain" description="HTH araC/xylS-type" evidence="9">
    <location>
        <begin position="304"/>
        <end position="402"/>
    </location>
</feature>
<dbReference type="Gene3D" id="3.40.50.2300">
    <property type="match status" value="1"/>
</dbReference>
<dbReference type="GO" id="GO:0005737">
    <property type="term" value="C:cytoplasm"/>
    <property type="evidence" value="ECO:0007669"/>
    <property type="project" value="UniProtKB-SubCell"/>
</dbReference>